<keyword evidence="2" id="KW-0677">Repeat</keyword>
<dbReference type="PANTHER" id="PTHR16026:SF0">
    <property type="entry name" value="CARTILAGE ACIDIC PROTEIN 1"/>
    <property type="match status" value="1"/>
</dbReference>
<dbReference type="EMBL" id="JAGHKO010000001">
    <property type="protein sequence ID" value="MBO9199453.1"/>
    <property type="molecule type" value="Genomic_DNA"/>
</dbReference>
<evidence type="ECO:0000256" key="1">
    <source>
        <dbReference type="ARBA" id="ARBA00022729"/>
    </source>
</evidence>
<keyword evidence="1" id="KW-0732">Signal</keyword>
<dbReference type="RefSeq" id="WP_209137517.1">
    <property type="nucleotide sequence ID" value="NZ_JAGHKO010000001.1"/>
</dbReference>
<dbReference type="InterPro" id="IPR013517">
    <property type="entry name" value="FG-GAP"/>
</dbReference>
<dbReference type="SUPFAM" id="SSF69318">
    <property type="entry name" value="Integrin alpha N-terminal domain"/>
    <property type="match status" value="3"/>
</dbReference>
<dbReference type="Pfam" id="PF01839">
    <property type="entry name" value="FG-GAP"/>
    <property type="match status" value="1"/>
</dbReference>
<dbReference type="InterPro" id="IPR028994">
    <property type="entry name" value="Integrin_alpha_N"/>
</dbReference>
<dbReference type="SMART" id="SM00191">
    <property type="entry name" value="Int_alpha"/>
    <property type="match status" value="2"/>
</dbReference>
<reference evidence="5 6" key="1">
    <citation type="submission" date="2021-03" db="EMBL/GenBank/DDBJ databases">
        <title>Assistant Professor.</title>
        <authorList>
            <person name="Huq M.A."/>
        </authorList>
    </citation>
    <scope>NUCLEOTIDE SEQUENCE [LARGE SCALE GENOMIC DNA]</scope>
    <source>
        <strain evidence="5 6">MAH-29</strain>
    </source>
</reference>
<dbReference type="Pfam" id="PF13517">
    <property type="entry name" value="FG-GAP_3"/>
    <property type="match status" value="5"/>
</dbReference>
<sequence length="1115" mass="125217">MISSKHWAGFCLMILSVHIFSACNRGDKQPPLFELLDESSTGLHFTNTLTPTDSFNIFHYMYYYNGAGVGAGDFNNDGLVDLFFASNLEQNKLFLNTGKLHFKEVTKEAGIPQDHGWSTGVSVVDINNDGLLDIYICRVGNYGPLKNHNQFLICSGIDKNGVPQYVDKAQEFGVDFSGFSTQAAFLDYDLDGDLDLYLLNHSVHAISNFRPRKEFIGTYETLSGDRLFRNDAAGGGVTKFTEVTRESGINSSAIGYGLGIAVSDINLDGYPDIYIGNDFHENDYLYINQRNGTFKEELGKCIMHSSQYSMGVDIADVNNDGYSEIISMDMLPADPYILKRSLGEDTWDLYNEKINIGYNYQYTRNNLQLNDRNGTFSEVGLYSGVSATDWSWAALWMDFDNDGMKDLFVSNGIPKRMNDIDFINYIGNEEIQNKLRTNRSHEKDLALTDKFPQIKIPNKFFKNTGNLAFADLEQQVANDKPTYSNGAIYADLDNDGDLDVVVNNINDPVMVYENKSNDKHDKAYVDIKLKGPAGNLNGVGAKLVLFGRNQLYLYEKQGVHGFMSAMEIPVHIGLDKIRPDSAFVVWPDNTCQRINLTANNSPLTLTWQKALPAFDYHLITTFKKNPSAPVINITDSVRLDYLHKENRFAEFDREPLIPHMLSTEGPALAIADINNDGLADVYIGAAKWEKGAVYLQKTGGTFYRTQQPDLDNDSTYEDVDACITDVNNDGFPDLVVTSGGNEFYGNDAHLLPRVYLNDGKGQFTRLPNAFTGLYETFSCIVPYDFNKDGFVDLFIGGRAVPWAYGQIPQSYLLQNDGTGKFKDVTAAYAKDLGKAGFVTRALWFDLDKDGDKDLICSLEWGGIDAWINNNGQFTRKALTDKKGWWNFVLPCDLDNDGDIDLVAGNLGLNSRLKASEEQPVRLYYNDFDENGKKEQVLTYFVQGKEIPFANKSELEKQMPVLKKNFLYAEDFAKARLNDLFTAEKLDASEILTANYFDNAILINDGHMKFTTQPLPWEAQLTSYRDAAVINANNDSLPDLLLGGNYYENNVEMGRYDANWGTVLINKGNNRFEVENPNGLPIKGQVRRIQKIEIAQKEAFVLARNNDSLMVIKFSK</sequence>
<evidence type="ECO:0000313" key="5">
    <source>
        <dbReference type="EMBL" id="MBO9199453.1"/>
    </source>
</evidence>
<protein>
    <submittedName>
        <fullName evidence="5">VCBS repeat-containing protein</fullName>
    </submittedName>
</protein>
<evidence type="ECO:0000259" key="4">
    <source>
        <dbReference type="Pfam" id="PF07593"/>
    </source>
</evidence>
<keyword evidence="6" id="KW-1185">Reference proteome</keyword>
<dbReference type="InterPro" id="IPR027039">
    <property type="entry name" value="Crtac1"/>
</dbReference>
<evidence type="ECO:0000313" key="6">
    <source>
        <dbReference type="Proteomes" id="UP000677244"/>
    </source>
</evidence>
<proteinExistence type="predicted"/>
<evidence type="ECO:0000256" key="3">
    <source>
        <dbReference type="ARBA" id="ARBA00023180"/>
    </source>
</evidence>
<dbReference type="InterPro" id="IPR011519">
    <property type="entry name" value="UnbV_ASPIC"/>
</dbReference>
<dbReference type="Proteomes" id="UP000677244">
    <property type="component" value="Unassembled WGS sequence"/>
</dbReference>
<dbReference type="InterPro" id="IPR013519">
    <property type="entry name" value="Int_alpha_beta-p"/>
</dbReference>
<evidence type="ECO:0000256" key="2">
    <source>
        <dbReference type="ARBA" id="ARBA00022737"/>
    </source>
</evidence>
<comment type="caution">
    <text evidence="5">The sequence shown here is derived from an EMBL/GenBank/DDBJ whole genome shotgun (WGS) entry which is preliminary data.</text>
</comment>
<name>A0ABS3YNQ6_9BACT</name>
<keyword evidence="3" id="KW-0325">Glycoprotein</keyword>
<gene>
    <name evidence="5" type="ORF">J7I42_04190</name>
</gene>
<accession>A0ABS3YNQ6</accession>
<dbReference type="PROSITE" id="PS51257">
    <property type="entry name" value="PROKAR_LIPOPROTEIN"/>
    <property type="match status" value="1"/>
</dbReference>
<dbReference type="Gene3D" id="2.130.10.130">
    <property type="entry name" value="Integrin alpha, N-terminal"/>
    <property type="match status" value="3"/>
</dbReference>
<dbReference type="Pfam" id="PF07593">
    <property type="entry name" value="UnbV_ASPIC"/>
    <property type="match status" value="1"/>
</dbReference>
<organism evidence="5 6">
    <name type="scientific">Niastella soli</name>
    <dbReference type="NCBI Taxonomy" id="2821487"/>
    <lineage>
        <taxon>Bacteria</taxon>
        <taxon>Pseudomonadati</taxon>
        <taxon>Bacteroidota</taxon>
        <taxon>Chitinophagia</taxon>
        <taxon>Chitinophagales</taxon>
        <taxon>Chitinophagaceae</taxon>
        <taxon>Niastella</taxon>
    </lineage>
</organism>
<feature type="domain" description="ASPIC/UnbV" evidence="4">
    <location>
        <begin position="538"/>
        <end position="601"/>
    </location>
</feature>
<dbReference type="PANTHER" id="PTHR16026">
    <property type="entry name" value="CARTILAGE ACIDIC PROTEIN 1"/>
    <property type="match status" value="1"/>
</dbReference>